<evidence type="ECO:0000313" key="2">
    <source>
        <dbReference type="Proteomes" id="UP000240357"/>
    </source>
</evidence>
<name>A0A2T2YM62_9BACT</name>
<reference evidence="1 2" key="1">
    <citation type="submission" date="2018-03" db="EMBL/GenBank/DDBJ databases">
        <title>Adhaeribacter sp. HMF7605 Genome sequencing and assembly.</title>
        <authorList>
            <person name="Kang H."/>
            <person name="Kang J."/>
            <person name="Cha I."/>
            <person name="Kim H."/>
            <person name="Joh K."/>
        </authorList>
    </citation>
    <scope>NUCLEOTIDE SEQUENCE [LARGE SCALE GENOMIC DNA]</scope>
    <source>
        <strain evidence="1 2">HMF7605</strain>
    </source>
</reference>
<sequence length="183" mass="20698">MKHFLFSLAFIFGLCSFGPGKLKPVKITKNITTSLPADFGIMPDELIAARYPAQRKPIAAYTGANGFVDVVVTEKPSTFAKKDLPLLQKFYKPAIMSMYSEVQFIREEVTTVNGREFLVFEFVSSVKDDAKKKNKLAPIQKYTIAQYTIENDKLLIFTFNCPANLKPEWQVTANKIMRSIKIS</sequence>
<evidence type="ECO:0000313" key="1">
    <source>
        <dbReference type="EMBL" id="PSR56565.1"/>
    </source>
</evidence>
<organism evidence="1 2">
    <name type="scientific">Adhaeribacter arboris</name>
    <dbReference type="NCBI Taxonomy" id="2072846"/>
    <lineage>
        <taxon>Bacteria</taxon>
        <taxon>Pseudomonadati</taxon>
        <taxon>Bacteroidota</taxon>
        <taxon>Cytophagia</taxon>
        <taxon>Cytophagales</taxon>
        <taxon>Hymenobacteraceae</taxon>
        <taxon>Adhaeribacter</taxon>
    </lineage>
</organism>
<gene>
    <name evidence="1" type="ORF">AHMF7605_25245</name>
</gene>
<protein>
    <recommendedName>
        <fullName evidence="3">DUF1795 domain-containing protein</fullName>
    </recommendedName>
</protein>
<dbReference type="OrthoDB" id="877784at2"/>
<dbReference type="EMBL" id="PYFT01000001">
    <property type="protein sequence ID" value="PSR56565.1"/>
    <property type="molecule type" value="Genomic_DNA"/>
</dbReference>
<dbReference type="AlphaFoldDB" id="A0A2T2YM62"/>
<evidence type="ECO:0008006" key="3">
    <source>
        <dbReference type="Google" id="ProtNLM"/>
    </source>
</evidence>
<dbReference type="RefSeq" id="WP_106932743.1">
    <property type="nucleotide sequence ID" value="NZ_PYFT01000001.1"/>
</dbReference>
<comment type="caution">
    <text evidence="1">The sequence shown here is derived from an EMBL/GenBank/DDBJ whole genome shotgun (WGS) entry which is preliminary data.</text>
</comment>
<dbReference type="Proteomes" id="UP000240357">
    <property type="component" value="Unassembled WGS sequence"/>
</dbReference>
<proteinExistence type="predicted"/>
<accession>A0A2T2YM62</accession>
<keyword evidence="2" id="KW-1185">Reference proteome</keyword>